<evidence type="ECO:0000256" key="4">
    <source>
        <dbReference type="ARBA" id="ARBA00022833"/>
    </source>
</evidence>
<name>A0A4U3MHZ3_9ACTN</name>
<dbReference type="SUPFAM" id="SSF51069">
    <property type="entry name" value="Carbonic anhydrase"/>
    <property type="match status" value="1"/>
</dbReference>
<dbReference type="AlphaFoldDB" id="A0A4U3MHZ3"/>
<proteinExistence type="inferred from homology"/>
<evidence type="ECO:0000256" key="3">
    <source>
        <dbReference type="ARBA" id="ARBA00022723"/>
    </source>
</evidence>
<dbReference type="PANTHER" id="PTHR18952:SF265">
    <property type="entry name" value="CARBONIC ANHYDRASE"/>
    <property type="match status" value="1"/>
</dbReference>
<dbReference type="PANTHER" id="PTHR18952">
    <property type="entry name" value="CARBONIC ANHYDRASE"/>
    <property type="match status" value="1"/>
</dbReference>
<keyword evidence="4" id="KW-0862">Zinc</keyword>
<keyword evidence="3" id="KW-0479">Metal-binding</keyword>
<evidence type="ECO:0000256" key="2">
    <source>
        <dbReference type="ARBA" id="ARBA00012925"/>
    </source>
</evidence>
<reference evidence="8 9" key="1">
    <citation type="submission" date="2019-04" db="EMBL/GenBank/DDBJ databases">
        <title>Herbidospora sp. NEAU-GS14.nov., a novel actinomycete isolated from soil.</title>
        <authorList>
            <person name="Han L."/>
        </authorList>
    </citation>
    <scope>NUCLEOTIDE SEQUENCE [LARGE SCALE GENOMIC DNA]</scope>
    <source>
        <strain evidence="8 9">NEAU-GS14</strain>
    </source>
</reference>
<dbReference type="EC" id="4.2.1.1" evidence="2"/>
<dbReference type="Proteomes" id="UP000308705">
    <property type="component" value="Unassembled WGS sequence"/>
</dbReference>
<dbReference type="InterPro" id="IPR023561">
    <property type="entry name" value="Carbonic_anhydrase_a-class"/>
</dbReference>
<evidence type="ECO:0000259" key="7">
    <source>
        <dbReference type="PROSITE" id="PS51144"/>
    </source>
</evidence>
<dbReference type="SMART" id="SM01057">
    <property type="entry name" value="Carb_anhydrase"/>
    <property type="match status" value="1"/>
</dbReference>
<keyword evidence="5" id="KW-0456">Lyase</keyword>
<keyword evidence="9" id="KW-1185">Reference proteome</keyword>
<gene>
    <name evidence="8" type="ORF">FDA94_17450</name>
</gene>
<dbReference type="OrthoDB" id="5327615at2"/>
<evidence type="ECO:0000256" key="1">
    <source>
        <dbReference type="ARBA" id="ARBA00010718"/>
    </source>
</evidence>
<evidence type="ECO:0000313" key="8">
    <source>
        <dbReference type="EMBL" id="TKK87607.1"/>
    </source>
</evidence>
<feature type="domain" description="Alpha-carbonic anhydrase" evidence="7">
    <location>
        <begin position="46"/>
        <end position="288"/>
    </location>
</feature>
<accession>A0A4U3MHZ3</accession>
<dbReference type="InterPro" id="IPR036398">
    <property type="entry name" value="CA_dom_sf"/>
</dbReference>
<dbReference type="Gene3D" id="3.10.200.10">
    <property type="entry name" value="Alpha carbonic anhydrase"/>
    <property type="match status" value="1"/>
</dbReference>
<comment type="catalytic activity">
    <reaction evidence="6">
        <text>hydrogencarbonate + H(+) = CO2 + H2O</text>
        <dbReference type="Rhea" id="RHEA:10748"/>
        <dbReference type="ChEBI" id="CHEBI:15377"/>
        <dbReference type="ChEBI" id="CHEBI:15378"/>
        <dbReference type="ChEBI" id="CHEBI:16526"/>
        <dbReference type="ChEBI" id="CHEBI:17544"/>
        <dbReference type="EC" id="4.2.1.1"/>
    </reaction>
</comment>
<dbReference type="CDD" id="cd03124">
    <property type="entry name" value="alpha_CA_prokaryotic_like"/>
    <property type="match status" value="1"/>
</dbReference>
<evidence type="ECO:0000256" key="6">
    <source>
        <dbReference type="ARBA" id="ARBA00048348"/>
    </source>
</evidence>
<comment type="similarity">
    <text evidence="1">Belongs to the alpha-carbonic anhydrase family.</text>
</comment>
<dbReference type="GO" id="GO:0004089">
    <property type="term" value="F:carbonate dehydratase activity"/>
    <property type="evidence" value="ECO:0007669"/>
    <property type="project" value="UniProtKB-EC"/>
</dbReference>
<dbReference type="InterPro" id="IPR001148">
    <property type="entry name" value="CA_dom"/>
</dbReference>
<dbReference type="EMBL" id="SZQA01000015">
    <property type="protein sequence ID" value="TKK87607.1"/>
    <property type="molecule type" value="Genomic_DNA"/>
</dbReference>
<organism evidence="8 9">
    <name type="scientific">Herbidospora galbida</name>
    <dbReference type="NCBI Taxonomy" id="2575442"/>
    <lineage>
        <taxon>Bacteria</taxon>
        <taxon>Bacillati</taxon>
        <taxon>Actinomycetota</taxon>
        <taxon>Actinomycetes</taxon>
        <taxon>Streptosporangiales</taxon>
        <taxon>Streptosporangiaceae</taxon>
        <taxon>Herbidospora</taxon>
    </lineage>
</organism>
<dbReference type="GO" id="GO:0008270">
    <property type="term" value="F:zinc ion binding"/>
    <property type="evidence" value="ECO:0007669"/>
    <property type="project" value="InterPro"/>
</dbReference>
<protein>
    <recommendedName>
        <fullName evidence="2">carbonic anhydrase</fullName>
        <ecNumber evidence="2">4.2.1.1</ecNumber>
    </recommendedName>
</protein>
<dbReference type="PROSITE" id="PS51144">
    <property type="entry name" value="ALPHA_CA_2"/>
    <property type="match status" value="1"/>
</dbReference>
<comment type="caution">
    <text evidence="8">The sequence shown here is derived from an EMBL/GenBank/DDBJ whole genome shotgun (WGS) entry which is preliminary data.</text>
</comment>
<dbReference type="Pfam" id="PF00194">
    <property type="entry name" value="Carb_anhydrase"/>
    <property type="match status" value="1"/>
</dbReference>
<sequence length="288" mass="31762">MSSQMRTLPPWRSDRRRIPAFPPSERRLVRYRLAPLAAAAVLSLPLMWVSAPAQAQVKPCVGHGTDAAVQSPIEIDRSKSCPGHGPAIAIHYPNSVDGTLLFQDKAPLGEISEHDDVRFVIGTGGTQPYITYGGERYNLNNVHFHGHAEHKFAGQATAPLEAHFVHTKATGTGYVVFGVMIDAKTFLGQTQHDRLIKSPPALGASKPITGIHLNDMLPADRATYRYTGSLTTPDEVGNYFQPVNWVVFDKHSKAHRLNVLGYRALWGAEGNFRELQENHPAANIYSYH</sequence>
<evidence type="ECO:0000313" key="9">
    <source>
        <dbReference type="Proteomes" id="UP000308705"/>
    </source>
</evidence>
<dbReference type="InterPro" id="IPR041891">
    <property type="entry name" value="Alpha_CA_prokaryot-like"/>
</dbReference>
<evidence type="ECO:0000256" key="5">
    <source>
        <dbReference type="ARBA" id="ARBA00023239"/>
    </source>
</evidence>